<organism evidence="3 4">
    <name type="scientific">Pseudochelatococcus lubricantis</name>
    <dbReference type="NCBI Taxonomy" id="1538102"/>
    <lineage>
        <taxon>Bacteria</taxon>
        <taxon>Pseudomonadati</taxon>
        <taxon>Pseudomonadota</taxon>
        <taxon>Alphaproteobacteria</taxon>
        <taxon>Hyphomicrobiales</taxon>
        <taxon>Chelatococcaceae</taxon>
        <taxon>Pseudochelatococcus</taxon>
    </lineage>
</organism>
<dbReference type="PANTHER" id="PTHR43208:SF1">
    <property type="entry name" value="ABC TRANSPORTER SUBSTRATE-BINDING PROTEIN"/>
    <property type="match status" value="1"/>
</dbReference>
<dbReference type="Proteomes" id="UP001429580">
    <property type="component" value="Unassembled WGS sequence"/>
</dbReference>
<dbReference type="EMBL" id="JAASQI010000003">
    <property type="protein sequence ID" value="NIJ57855.1"/>
    <property type="molecule type" value="Genomic_DNA"/>
</dbReference>
<dbReference type="PROSITE" id="PS51318">
    <property type="entry name" value="TAT"/>
    <property type="match status" value="1"/>
</dbReference>
<keyword evidence="1" id="KW-0732">Signal</keyword>
<proteinExistence type="predicted"/>
<dbReference type="RefSeq" id="WP_246225192.1">
    <property type="nucleotide sequence ID" value="NZ_JAASQI010000003.1"/>
</dbReference>
<keyword evidence="4" id="KW-1185">Reference proteome</keyword>
<evidence type="ECO:0000313" key="4">
    <source>
        <dbReference type="Proteomes" id="UP001429580"/>
    </source>
</evidence>
<dbReference type="Pfam" id="PF02608">
    <property type="entry name" value="Bmp"/>
    <property type="match status" value="1"/>
</dbReference>
<dbReference type="PANTHER" id="PTHR43208">
    <property type="entry name" value="ABC TRANSPORTER SUBSTRATE-BINDING PROTEIN"/>
    <property type="match status" value="1"/>
</dbReference>
<dbReference type="CDD" id="cd19963">
    <property type="entry name" value="PBP1_BMP-like"/>
    <property type="match status" value="1"/>
</dbReference>
<dbReference type="InterPro" id="IPR028082">
    <property type="entry name" value="Peripla_BP_I"/>
</dbReference>
<dbReference type="InterPro" id="IPR003760">
    <property type="entry name" value="PnrA-like"/>
</dbReference>
<dbReference type="SUPFAM" id="SSF53822">
    <property type="entry name" value="Periplasmic binding protein-like I"/>
    <property type="match status" value="1"/>
</dbReference>
<name>A0ABX0V0Z2_9HYPH</name>
<keyword evidence="3" id="KW-0762">Sugar transport</keyword>
<evidence type="ECO:0000259" key="2">
    <source>
        <dbReference type="Pfam" id="PF02608"/>
    </source>
</evidence>
<dbReference type="Gene3D" id="3.40.50.2300">
    <property type="match status" value="2"/>
</dbReference>
<comment type="caution">
    <text evidence="3">The sequence shown here is derived from an EMBL/GenBank/DDBJ whole genome shotgun (WGS) entry which is preliminary data.</text>
</comment>
<keyword evidence="3" id="KW-0813">Transport</keyword>
<accession>A0ABX0V0Z2</accession>
<protein>
    <submittedName>
        <fullName evidence="3">Simple sugar transport system substrate-binding protein</fullName>
    </submittedName>
</protein>
<evidence type="ECO:0000313" key="3">
    <source>
        <dbReference type="EMBL" id="NIJ57855.1"/>
    </source>
</evidence>
<dbReference type="InterPro" id="IPR006311">
    <property type="entry name" value="TAT_signal"/>
</dbReference>
<feature type="domain" description="ABC transporter substrate-binding protein PnrA-like" evidence="2">
    <location>
        <begin position="38"/>
        <end position="319"/>
    </location>
</feature>
<sequence length="363" mass="39142">MSEITSLPLSRRSLIVGAGATAAMLAGTRTGLAADPLKVGFVYVGPIGDHGYSYSHDLGRKAVEAEFGDRVKVTFVENVNEGPDSERVIRQLATAGNGLIFSTSFGFMQPTIRVARQFPKVVFEHATGYMRADNVGIYNGRFYEGRAVLGTIAGLVSKTGSVGYVASFPIPEVIMGINAFLLAARKVRPDLTVKVIWLNSWYDPGKEADAAKALIDGGADVIAQHVDSPAAMQVAEARGAYAFGQASDMSRFAPRAHLTAIVYDWAPYYKERVKLVLDGAWKSDDTWWGLKEGLIRMAPYNPSLPEEIRKQADAVRDAIAAGTLQPFAGPVKDQKGAVRIAAGETISDADLLKMDWLVEGVQS</sequence>
<evidence type="ECO:0000256" key="1">
    <source>
        <dbReference type="ARBA" id="ARBA00022729"/>
    </source>
</evidence>
<gene>
    <name evidence="3" type="ORF">FHS82_001691</name>
</gene>
<dbReference type="InterPro" id="IPR052910">
    <property type="entry name" value="ABC-Purine-Binding"/>
</dbReference>
<reference evidence="3 4" key="1">
    <citation type="submission" date="2020-03" db="EMBL/GenBank/DDBJ databases">
        <title>Genomic Encyclopedia of Type Strains, Phase IV (KMG-IV): sequencing the most valuable type-strain genomes for metagenomic binning, comparative biology and taxonomic classification.</title>
        <authorList>
            <person name="Goeker M."/>
        </authorList>
    </citation>
    <scope>NUCLEOTIDE SEQUENCE [LARGE SCALE GENOMIC DNA]</scope>
    <source>
        <strain evidence="3 4">DSM 103870</strain>
    </source>
</reference>